<accession>A0A6A6VYW4</accession>
<dbReference type="RefSeq" id="XP_033597924.1">
    <property type="nucleotide sequence ID" value="XM_033738948.1"/>
</dbReference>
<feature type="compositionally biased region" description="Polar residues" evidence="1">
    <location>
        <begin position="298"/>
        <end position="308"/>
    </location>
</feature>
<evidence type="ECO:0000313" key="2">
    <source>
        <dbReference type="EMBL" id="KAF2755473.1"/>
    </source>
</evidence>
<name>A0A6A6VYW4_9PEZI</name>
<evidence type="ECO:0000313" key="3">
    <source>
        <dbReference type="Proteomes" id="UP000799437"/>
    </source>
</evidence>
<dbReference type="EMBL" id="ML996577">
    <property type="protein sequence ID" value="KAF2755473.1"/>
    <property type="molecule type" value="Genomic_DNA"/>
</dbReference>
<dbReference type="Proteomes" id="UP000799437">
    <property type="component" value="Unassembled WGS sequence"/>
</dbReference>
<sequence length="326" mass="37296">MSDRSSSTPPEWLMPSEERHSEWTSASLDVLEETIANLIERLTNKTQPDKIQKINRIQEEEDEFGQYHMPLSNPDDIPLQREINAQWDTVRTCLLPNGQDEGFLHERLQTILTKMRARGSDLLGDGTEIEQLIFIWYAVVCLLQDINAENYLHGRDGDDDINYDKASPFYKYPDVSLFSKIDGAWAALDRGIMNLLSGINAERSPAELPGWNRMATHFHRGSVLADLVYWNPDEEFDRDTHHMNIMAEPMNNTLGPRSRLCYELIVAYEWRGYYPDRKMNTIRLLEAKLDSGKDANSDKVSSLSSTPESLDLSEGSPPSVAEEEEE</sequence>
<protein>
    <submittedName>
        <fullName evidence="2">Uncharacterized protein</fullName>
    </submittedName>
</protein>
<dbReference type="AlphaFoldDB" id="A0A6A6VYW4"/>
<evidence type="ECO:0000256" key="1">
    <source>
        <dbReference type="SAM" id="MobiDB-lite"/>
    </source>
</evidence>
<gene>
    <name evidence="2" type="ORF">EJ05DRAFT_102556</name>
</gene>
<feature type="region of interest" description="Disordered" evidence="1">
    <location>
        <begin position="1"/>
        <end position="24"/>
    </location>
</feature>
<feature type="region of interest" description="Disordered" evidence="1">
    <location>
        <begin position="290"/>
        <end position="326"/>
    </location>
</feature>
<reference evidence="2" key="1">
    <citation type="journal article" date="2020" name="Stud. Mycol.">
        <title>101 Dothideomycetes genomes: a test case for predicting lifestyles and emergence of pathogens.</title>
        <authorList>
            <person name="Haridas S."/>
            <person name="Albert R."/>
            <person name="Binder M."/>
            <person name="Bloem J."/>
            <person name="Labutti K."/>
            <person name="Salamov A."/>
            <person name="Andreopoulos B."/>
            <person name="Baker S."/>
            <person name="Barry K."/>
            <person name="Bills G."/>
            <person name="Bluhm B."/>
            <person name="Cannon C."/>
            <person name="Castanera R."/>
            <person name="Culley D."/>
            <person name="Daum C."/>
            <person name="Ezra D."/>
            <person name="Gonzalez J."/>
            <person name="Henrissat B."/>
            <person name="Kuo A."/>
            <person name="Liang C."/>
            <person name="Lipzen A."/>
            <person name="Lutzoni F."/>
            <person name="Magnuson J."/>
            <person name="Mondo S."/>
            <person name="Nolan M."/>
            <person name="Ohm R."/>
            <person name="Pangilinan J."/>
            <person name="Park H.-J."/>
            <person name="Ramirez L."/>
            <person name="Alfaro M."/>
            <person name="Sun H."/>
            <person name="Tritt A."/>
            <person name="Yoshinaga Y."/>
            <person name="Zwiers L.-H."/>
            <person name="Turgeon B."/>
            <person name="Goodwin S."/>
            <person name="Spatafora J."/>
            <person name="Crous P."/>
            <person name="Grigoriev I."/>
        </authorList>
    </citation>
    <scope>NUCLEOTIDE SEQUENCE</scope>
    <source>
        <strain evidence="2">CBS 121739</strain>
    </source>
</reference>
<proteinExistence type="predicted"/>
<organism evidence="2 3">
    <name type="scientific">Pseudovirgaria hyperparasitica</name>
    <dbReference type="NCBI Taxonomy" id="470096"/>
    <lineage>
        <taxon>Eukaryota</taxon>
        <taxon>Fungi</taxon>
        <taxon>Dikarya</taxon>
        <taxon>Ascomycota</taxon>
        <taxon>Pezizomycotina</taxon>
        <taxon>Dothideomycetes</taxon>
        <taxon>Dothideomycetes incertae sedis</taxon>
        <taxon>Acrospermales</taxon>
        <taxon>Acrospermaceae</taxon>
        <taxon>Pseudovirgaria</taxon>
    </lineage>
</organism>
<dbReference type="GeneID" id="54480002"/>
<keyword evidence="3" id="KW-1185">Reference proteome</keyword>